<dbReference type="InterPro" id="IPR033939">
    <property type="entry name" value="BCAT_family"/>
</dbReference>
<dbReference type="GO" id="GO:0009097">
    <property type="term" value="P:isoleucine biosynthetic process"/>
    <property type="evidence" value="ECO:0007669"/>
    <property type="project" value="UniProtKB-UniPathway"/>
</dbReference>
<organism evidence="15 16">
    <name type="scientific">Calidithermus terrae</name>
    <dbReference type="NCBI Taxonomy" id="1408545"/>
    <lineage>
        <taxon>Bacteria</taxon>
        <taxon>Thermotogati</taxon>
        <taxon>Deinococcota</taxon>
        <taxon>Deinococci</taxon>
        <taxon>Thermales</taxon>
        <taxon>Thermaceae</taxon>
        <taxon>Calidithermus</taxon>
    </lineage>
</organism>
<comment type="catalytic activity">
    <reaction evidence="12 14">
        <text>L-isoleucine + 2-oxoglutarate = (S)-3-methyl-2-oxopentanoate + L-glutamate</text>
        <dbReference type="Rhea" id="RHEA:24801"/>
        <dbReference type="ChEBI" id="CHEBI:16810"/>
        <dbReference type="ChEBI" id="CHEBI:29985"/>
        <dbReference type="ChEBI" id="CHEBI:35146"/>
        <dbReference type="ChEBI" id="CHEBI:58045"/>
        <dbReference type="EC" id="2.6.1.42"/>
    </reaction>
</comment>
<dbReference type="GO" id="GO:0052654">
    <property type="term" value="F:L-leucine-2-oxoglutarate transaminase activity"/>
    <property type="evidence" value="ECO:0007669"/>
    <property type="project" value="RHEA"/>
</dbReference>
<keyword evidence="7 14" id="KW-0028">Amino-acid biosynthesis</keyword>
<evidence type="ECO:0000256" key="6">
    <source>
        <dbReference type="ARBA" id="ARBA00022576"/>
    </source>
</evidence>
<dbReference type="OrthoDB" id="9805628at2"/>
<dbReference type="NCBIfam" id="NF005146">
    <property type="entry name" value="PRK06606.1"/>
    <property type="match status" value="1"/>
</dbReference>
<protein>
    <recommendedName>
        <fullName evidence="14">Branched-chain-amino-acid aminotransferase</fullName>
        <shortName evidence="14">BCAT</shortName>
        <ecNumber evidence="14">2.6.1.42</ecNumber>
    </recommendedName>
</protein>
<comment type="pathway">
    <text evidence="4 14">Amino-acid biosynthesis; L-leucine biosynthesis; L-leucine from 3-methyl-2-oxobutanoate: step 4/4.</text>
</comment>
<evidence type="ECO:0000256" key="7">
    <source>
        <dbReference type="ARBA" id="ARBA00022605"/>
    </source>
</evidence>
<comment type="catalytic activity">
    <reaction evidence="11 14">
        <text>L-valine + 2-oxoglutarate = 3-methyl-2-oxobutanoate + L-glutamate</text>
        <dbReference type="Rhea" id="RHEA:24813"/>
        <dbReference type="ChEBI" id="CHEBI:11851"/>
        <dbReference type="ChEBI" id="CHEBI:16810"/>
        <dbReference type="ChEBI" id="CHEBI:29985"/>
        <dbReference type="ChEBI" id="CHEBI:57762"/>
        <dbReference type="EC" id="2.6.1.42"/>
    </reaction>
</comment>
<evidence type="ECO:0000256" key="3">
    <source>
        <dbReference type="ARBA" id="ARBA00004931"/>
    </source>
</evidence>
<dbReference type="InterPro" id="IPR043131">
    <property type="entry name" value="BCAT-like_N"/>
</dbReference>
<evidence type="ECO:0000256" key="14">
    <source>
        <dbReference type="RuleBase" id="RU364094"/>
    </source>
</evidence>
<accession>A0A399ESD7</accession>
<evidence type="ECO:0000256" key="10">
    <source>
        <dbReference type="ARBA" id="ARBA00023304"/>
    </source>
</evidence>
<dbReference type="InterPro" id="IPR043132">
    <property type="entry name" value="BCAT-like_C"/>
</dbReference>
<evidence type="ECO:0000313" key="15">
    <source>
        <dbReference type="EMBL" id="RIH86898.1"/>
    </source>
</evidence>
<evidence type="ECO:0000256" key="4">
    <source>
        <dbReference type="ARBA" id="ARBA00005072"/>
    </source>
</evidence>
<dbReference type="InterPro" id="IPR005785">
    <property type="entry name" value="B_amino_transI"/>
</dbReference>
<gene>
    <name evidence="14 15" type="primary">ilvE</name>
    <name evidence="15" type="ORF">Mterra_01327</name>
</gene>
<evidence type="ECO:0000256" key="11">
    <source>
        <dbReference type="ARBA" id="ARBA00048212"/>
    </source>
</evidence>
<dbReference type="UniPathway" id="UPA00049">
    <property type="reaction ID" value="UER00062"/>
</dbReference>
<dbReference type="Gene3D" id="3.20.10.10">
    <property type="entry name" value="D-amino Acid Aminotransferase, subunit A, domain 2"/>
    <property type="match status" value="1"/>
</dbReference>
<reference evidence="15 16" key="1">
    <citation type="submission" date="2018-08" db="EMBL/GenBank/DDBJ databases">
        <title>Meiothermus terrae DSM 26712 genome sequencing project.</title>
        <authorList>
            <person name="Da Costa M.S."/>
            <person name="Albuquerque L."/>
            <person name="Raposo P."/>
            <person name="Froufe H.J.C."/>
            <person name="Barroso C.S."/>
            <person name="Egas C."/>
        </authorList>
    </citation>
    <scope>NUCLEOTIDE SEQUENCE [LARGE SCALE GENOMIC DNA]</scope>
    <source>
        <strain evidence="15 16">DSM 26712</strain>
    </source>
</reference>
<dbReference type="EC" id="2.6.1.42" evidence="14"/>
<dbReference type="FunFam" id="3.20.10.10:FF:000002">
    <property type="entry name" value="D-alanine aminotransferase"/>
    <property type="match status" value="1"/>
</dbReference>
<dbReference type="CDD" id="cd01557">
    <property type="entry name" value="BCAT_beta_family"/>
    <property type="match status" value="1"/>
</dbReference>
<dbReference type="GO" id="GO:0052655">
    <property type="term" value="F:L-valine-2-oxoglutarate transaminase activity"/>
    <property type="evidence" value="ECO:0007669"/>
    <property type="project" value="RHEA"/>
</dbReference>
<dbReference type="GO" id="GO:0009099">
    <property type="term" value="P:L-valine biosynthetic process"/>
    <property type="evidence" value="ECO:0007669"/>
    <property type="project" value="UniProtKB-UniPathway"/>
</dbReference>
<dbReference type="InterPro" id="IPR036038">
    <property type="entry name" value="Aminotransferase-like"/>
</dbReference>
<dbReference type="EMBL" id="QXDL01000041">
    <property type="protein sequence ID" value="RIH86898.1"/>
    <property type="molecule type" value="Genomic_DNA"/>
</dbReference>
<evidence type="ECO:0000256" key="12">
    <source>
        <dbReference type="ARBA" id="ARBA00048798"/>
    </source>
</evidence>
<evidence type="ECO:0000256" key="2">
    <source>
        <dbReference type="ARBA" id="ARBA00004824"/>
    </source>
</evidence>
<dbReference type="SUPFAM" id="SSF56752">
    <property type="entry name" value="D-aminoacid aminotransferase-like PLP-dependent enzymes"/>
    <property type="match status" value="1"/>
</dbReference>
<keyword evidence="10 14" id="KW-0100">Branched-chain amino acid biosynthesis</keyword>
<comment type="pathway">
    <text evidence="2 14">Amino-acid biosynthesis; L-isoleucine biosynthesis; L-isoleucine from 2-oxobutanoate: step 4/4.</text>
</comment>
<evidence type="ECO:0000256" key="5">
    <source>
        <dbReference type="ARBA" id="ARBA00009320"/>
    </source>
</evidence>
<comment type="caution">
    <text evidence="15">The sequence shown here is derived from an EMBL/GenBank/DDBJ whole genome shotgun (WGS) entry which is preliminary data.</text>
</comment>
<comment type="catalytic activity">
    <reaction evidence="13 14">
        <text>L-leucine + 2-oxoglutarate = 4-methyl-2-oxopentanoate + L-glutamate</text>
        <dbReference type="Rhea" id="RHEA:18321"/>
        <dbReference type="ChEBI" id="CHEBI:16810"/>
        <dbReference type="ChEBI" id="CHEBI:17865"/>
        <dbReference type="ChEBI" id="CHEBI:29985"/>
        <dbReference type="ChEBI" id="CHEBI:57427"/>
        <dbReference type="EC" id="2.6.1.42"/>
    </reaction>
</comment>
<comment type="similarity">
    <text evidence="5 14">Belongs to the class-IV pyridoxal-phosphate-dependent aminotransferase family.</text>
</comment>
<proteinExistence type="inferred from homology"/>
<evidence type="ECO:0000256" key="13">
    <source>
        <dbReference type="ARBA" id="ARBA00049229"/>
    </source>
</evidence>
<dbReference type="GO" id="GO:0009098">
    <property type="term" value="P:L-leucine biosynthetic process"/>
    <property type="evidence" value="ECO:0007669"/>
    <property type="project" value="UniProtKB-UniPathway"/>
</dbReference>
<keyword evidence="9 14" id="KW-0663">Pyridoxal phosphate</keyword>
<dbReference type="UniPathway" id="UPA00047">
    <property type="reaction ID" value="UER00058"/>
</dbReference>
<dbReference type="Gene3D" id="3.30.470.10">
    <property type="match status" value="1"/>
</dbReference>
<keyword evidence="8 14" id="KW-0808">Transferase</keyword>
<dbReference type="PANTHER" id="PTHR42743:SF11">
    <property type="entry name" value="AMINODEOXYCHORISMATE LYASE"/>
    <property type="match status" value="1"/>
</dbReference>
<comment type="function">
    <text evidence="14">Acts on leucine, isoleucine and valine.</text>
</comment>
<dbReference type="NCBIfam" id="TIGR01122">
    <property type="entry name" value="ilvE_I"/>
    <property type="match status" value="1"/>
</dbReference>
<evidence type="ECO:0000256" key="1">
    <source>
        <dbReference type="ARBA" id="ARBA00001933"/>
    </source>
</evidence>
<dbReference type="Pfam" id="PF01063">
    <property type="entry name" value="Aminotran_4"/>
    <property type="match status" value="1"/>
</dbReference>
<comment type="pathway">
    <text evidence="3 14">Amino-acid biosynthesis; L-valine biosynthesis; L-valine from pyruvate: step 4/4.</text>
</comment>
<dbReference type="Proteomes" id="UP000265715">
    <property type="component" value="Unassembled WGS sequence"/>
</dbReference>
<dbReference type="InterPro" id="IPR001544">
    <property type="entry name" value="Aminotrans_IV"/>
</dbReference>
<name>A0A399ESD7_9DEIN</name>
<dbReference type="AlphaFoldDB" id="A0A399ESD7"/>
<dbReference type="PANTHER" id="PTHR42743">
    <property type="entry name" value="AMINO-ACID AMINOTRANSFERASE"/>
    <property type="match status" value="1"/>
</dbReference>
<sequence length="319" mass="35186">MSTEIKPKSYGGETRMKAGLIWFNGQLVPQEEAKVSVLTHALHYGTSVFEGIRAYETPKGPAVFRLDEHVERLFHSAKVMMMEIPFTPQAVREGILQVVRENGYKSCYIRPLAWMGAGSLGVNPLPNNPAEVMIAAWEWGTYLGDEAVRKGAKLVTSSWARFPANVFPGKAKIGGNYVNSALARIEAHHAGADEALLLDKEGYVAEGSGENIFFLRGGTLYAVEHGVNLMGITRDSVMTIARDLGYEVREVRATRDQLYMADEVFMVGTAAEVTPVSFLDRRPIGQGVAGEHTMRLRKAYLEAVQGQNPKYEAWLTYAG</sequence>
<dbReference type="UniPathway" id="UPA00048">
    <property type="reaction ID" value="UER00073"/>
</dbReference>
<comment type="cofactor">
    <cofactor evidence="1 14">
        <name>pyridoxal 5'-phosphate</name>
        <dbReference type="ChEBI" id="CHEBI:597326"/>
    </cofactor>
</comment>
<evidence type="ECO:0000256" key="8">
    <source>
        <dbReference type="ARBA" id="ARBA00022679"/>
    </source>
</evidence>
<evidence type="ECO:0000256" key="9">
    <source>
        <dbReference type="ARBA" id="ARBA00022898"/>
    </source>
</evidence>
<dbReference type="GO" id="GO:0052656">
    <property type="term" value="F:L-isoleucine-2-oxoglutarate transaminase activity"/>
    <property type="evidence" value="ECO:0007669"/>
    <property type="project" value="RHEA"/>
</dbReference>
<dbReference type="InterPro" id="IPR050571">
    <property type="entry name" value="Class-IV_PLP-Dep_Aminotrnsfr"/>
</dbReference>
<evidence type="ECO:0000313" key="16">
    <source>
        <dbReference type="Proteomes" id="UP000265715"/>
    </source>
</evidence>
<dbReference type="RefSeq" id="WP_119314486.1">
    <property type="nucleotide sequence ID" value="NZ_QXDL01000041.1"/>
</dbReference>
<keyword evidence="16" id="KW-1185">Reference proteome</keyword>
<keyword evidence="6 14" id="KW-0032">Aminotransferase</keyword>